<proteinExistence type="predicted"/>
<feature type="region of interest" description="Disordered" evidence="1">
    <location>
        <begin position="37"/>
        <end position="68"/>
    </location>
</feature>
<dbReference type="InterPro" id="IPR032716">
    <property type="entry name" value="ACC_epsilon"/>
</dbReference>
<keyword evidence="6" id="KW-1185">Reference proteome</keyword>
<name>A0AAX3ZC11_STRRO</name>
<dbReference type="GO" id="GO:0004658">
    <property type="term" value="F:propionyl-CoA carboxylase activity"/>
    <property type="evidence" value="ECO:0007669"/>
    <property type="project" value="InterPro"/>
</dbReference>
<evidence type="ECO:0000313" key="5">
    <source>
        <dbReference type="Proteomes" id="UP001231701"/>
    </source>
</evidence>
<evidence type="ECO:0000313" key="4">
    <source>
        <dbReference type="EMBL" id="WMC90556.1"/>
    </source>
</evidence>
<evidence type="ECO:0000313" key="6">
    <source>
        <dbReference type="Proteomes" id="UP001605990"/>
    </source>
</evidence>
<dbReference type="EMBL" id="CP121271">
    <property type="protein sequence ID" value="WMC84114.1"/>
    <property type="molecule type" value="Genomic_DNA"/>
</dbReference>
<protein>
    <submittedName>
        <fullName evidence="3">Acyl-CoA carboxylase subunit epsilon</fullName>
    </submittedName>
</protein>
<reference evidence="2 6" key="2">
    <citation type="submission" date="2024-10" db="EMBL/GenBank/DDBJ databases">
        <title>Draft genome assembly of a novel steroid transforming actinomycete isolated from African clawed frog Xenopus laevis.</title>
        <authorList>
            <person name="Bragin E."/>
            <person name="Kollerov V."/>
            <person name="Donova M.V."/>
        </authorList>
    </citation>
    <scope>NUCLEOTIDE SEQUENCE [LARGE SCALE GENOMIC DNA]</scope>
    <source>
        <strain evidence="2 6">MTOC-St3</strain>
    </source>
</reference>
<evidence type="ECO:0000256" key="1">
    <source>
        <dbReference type="SAM" id="MobiDB-lite"/>
    </source>
</evidence>
<evidence type="ECO:0000313" key="2">
    <source>
        <dbReference type="EMBL" id="MFG6297699.1"/>
    </source>
</evidence>
<dbReference type="GeneID" id="90947404"/>
<dbReference type="GO" id="GO:0003989">
    <property type="term" value="F:acetyl-CoA carboxylase activity"/>
    <property type="evidence" value="ECO:0007669"/>
    <property type="project" value="InterPro"/>
</dbReference>
<dbReference type="EMBL" id="JBIENY010000278">
    <property type="protein sequence ID" value="MFG6297699.1"/>
    <property type="molecule type" value="Genomic_DNA"/>
</dbReference>
<feature type="compositionally biased region" description="Basic and acidic residues" evidence="1">
    <location>
        <begin position="37"/>
        <end position="47"/>
    </location>
</feature>
<sequence length="68" mass="7418">MAEPERAVPAVRIERGRAGAEELAALTAVLYALTARRDEGPGGRERSGAAPWRPGHRAGAYRSPYCWR</sequence>
<gene>
    <name evidence="2" type="ORF">ACGU38_20320</name>
    <name evidence="3" type="ORF">P7W03_00305</name>
    <name evidence="4" type="ORF">P7W03_35235</name>
</gene>
<dbReference type="Proteomes" id="UP001231701">
    <property type="component" value="Chromosome"/>
</dbReference>
<evidence type="ECO:0000313" key="3">
    <source>
        <dbReference type="EMBL" id="WMC84114.1"/>
    </source>
</evidence>
<dbReference type="Pfam" id="PF13822">
    <property type="entry name" value="ACC_epsilon"/>
    <property type="match status" value="1"/>
</dbReference>
<dbReference type="RefSeq" id="WP_046248665.1">
    <property type="nucleotide sequence ID" value="NZ_CP121271.1"/>
</dbReference>
<dbReference type="Proteomes" id="UP001605990">
    <property type="component" value="Unassembled WGS sequence"/>
</dbReference>
<reference evidence="3" key="1">
    <citation type="submission" date="2023-03" db="EMBL/GenBank/DDBJ databases">
        <title>Borrelidin-producing and root-colonizing Streptomyces rochei is a potent biopesticide for soil-borne oomycete-caused plant diseases.</title>
        <authorList>
            <person name="Zhou D."/>
            <person name="Wang X."/>
            <person name="Navarro-Munoz J.C."/>
            <person name="Li W."/>
            <person name="Li J."/>
            <person name="Jiu M."/>
            <person name="Deng S."/>
            <person name="Ye Y."/>
            <person name="Daly P."/>
            <person name="Wei L."/>
        </authorList>
    </citation>
    <scope>NUCLEOTIDE SEQUENCE</scope>
    <source>
        <strain evidence="3">JK1</strain>
    </source>
</reference>
<accession>A0AAX3ZC11</accession>
<dbReference type="AlphaFoldDB" id="A0AAX3ZC11"/>
<dbReference type="EMBL" id="CP121271">
    <property type="protein sequence ID" value="WMC90556.1"/>
    <property type="molecule type" value="Genomic_DNA"/>
</dbReference>
<organism evidence="3 5">
    <name type="scientific">Streptomyces rochei</name>
    <name type="common">Streptomyces parvullus</name>
    <dbReference type="NCBI Taxonomy" id="1928"/>
    <lineage>
        <taxon>Bacteria</taxon>
        <taxon>Bacillati</taxon>
        <taxon>Actinomycetota</taxon>
        <taxon>Actinomycetes</taxon>
        <taxon>Kitasatosporales</taxon>
        <taxon>Streptomycetaceae</taxon>
        <taxon>Streptomyces</taxon>
        <taxon>Streptomyces rochei group</taxon>
    </lineage>
</organism>